<dbReference type="PANTHER" id="PTHR10039">
    <property type="entry name" value="AMELOGENIN"/>
    <property type="match status" value="1"/>
</dbReference>
<dbReference type="SUPFAM" id="SSF101908">
    <property type="entry name" value="Putative isomerase YbhE"/>
    <property type="match status" value="1"/>
</dbReference>
<comment type="caution">
    <text evidence="4">The sequence shown here is derived from an EMBL/GenBank/DDBJ whole genome shotgun (WGS) entry which is preliminary data.</text>
</comment>
<dbReference type="PANTHER" id="PTHR10039:SF15">
    <property type="entry name" value="NACHT DOMAIN-CONTAINING PROTEIN"/>
    <property type="match status" value="1"/>
</dbReference>
<evidence type="ECO:0000313" key="4">
    <source>
        <dbReference type="EMBL" id="KAH7259452.1"/>
    </source>
</evidence>
<evidence type="ECO:0000259" key="3">
    <source>
        <dbReference type="Pfam" id="PF24883"/>
    </source>
</evidence>
<dbReference type="Pfam" id="PF24883">
    <property type="entry name" value="NPHP3_N"/>
    <property type="match status" value="1"/>
</dbReference>
<dbReference type="GeneID" id="70231039"/>
<feature type="region of interest" description="Disordered" evidence="2">
    <location>
        <begin position="1"/>
        <end position="21"/>
    </location>
</feature>
<evidence type="ECO:0000256" key="1">
    <source>
        <dbReference type="ARBA" id="ARBA00022737"/>
    </source>
</evidence>
<gene>
    <name evidence="4" type="ORF">BKA55DRAFT_724578</name>
</gene>
<dbReference type="AlphaFoldDB" id="A0A9P9KEE0"/>
<dbReference type="Proteomes" id="UP000720189">
    <property type="component" value="Unassembled WGS sequence"/>
</dbReference>
<keyword evidence="1" id="KW-0677">Repeat</keyword>
<proteinExistence type="predicted"/>
<keyword evidence="5" id="KW-1185">Reference proteome</keyword>
<sequence length="595" mass="66668">MEERLENNADGTAQKSIFPQPVRHLAGHDATTTNLDAVVNATPDMPSISQDSALALWDTIKDKLGLQDQHQPPIPLPIVPEARFDSKDLEESPKCHEKTRPDVRNEIQQCVDDANEKISLRDQFDTLIYKPLSSIQCGLRSMLIIIDGLDECTRPNDIPLMLKLFASLRDVNGIRLRVLLTSRQTRPLTNAFTPFVNAATGRDMALHEEFLEVTRLETRIVLTDGLADIKLDQIYELIMSSILAGEGDDDIPEPLDEDELLDLQLIVGSLVLLLTPLPTRALQSLLSVDEDRFNTILDALHAVVRVPDDECPVELIHKSFADYVLGNETPGTFNIDQSKTHDIVAERCINRMPRGLRKNICNVGAPLIMSHEFDQETVARSVPPDLAYACMYWVYHTERGRNAVDLFRSTLFKSTVYPESKAKQLFAQSRATLLASIAGIYGGLTLRPDSWDKTRIYEPRAVAISPDGKTLAACSHGQIIVADVATGVFYGCWFKRQHVIHWDFQNGSHSIIKSRQLLKKTEMIGGKVFNSIANVSLSVKGPTDWTVALIDERGAIFVWFGSQKVTSELSYIEAHQIRQGFYQVAISVMRIHHRI</sequence>
<feature type="domain" description="Nephrocystin 3-like N-terminal" evidence="3">
    <location>
        <begin position="100"/>
        <end position="183"/>
    </location>
</feature>
<accession>A0A9P9KEE0</accession>
<evidence type="ECO:0000313" key="5">
    <source>
        <dbReference type="Proteomes" id="UP000720189"/>
    </source>
</evidence>
<dbReference type="EMBL" id="JAGMUX010000005">
    <property type="protein sequence ID" value="KAH7259452.1"/>
    <property type="molecule type" value="Genomic_DNA"/>
</dbReference>
<protein>
    <recommendedName>
        <fullName evidence="3">Nephrocystin 3-like N-terminal domain-containing protein</fullName>
    </recommendedName>
</protein>
<dbReference type="OrthoDB" id="538223at2759"/>
<organism evidence="4 5">
    <name type="scientific">Fusarium redolens</name>
    <dbReference type="NCBI Taxonomy" id="48865"/>
    <lineage>
        <taxon>Eukaryota</taxon>
        <taxon>Fungi</taxon>
        <taxon>Dikarya</taxon>
        <taxon>Ascomycota</taxon>
        <taxon>Pezizomycotina</taxon>
        <taxon>Sordariomycetes</taxon>
        <taxon>Hypocreomycetidae</taxon>
        <taxon>Hypocreales</taxon>
        <taxon>Nectriaceae</taxon>
        <taxon>Fusarium</taxon>
        <taxon>Fusarium redolens species complex</taxon>
    </lineage>
</organism>
<reference evidence="4" key="1">
    <citation type="journal article" date="2021" name="Nat. Commun.">
        <title>Genetic determinants of endophytism in the Arabidopsis root mycobiome.</title>
        <authorList>
            <person name="Mesny F."/>
            <person name="Miyauchi S."/>
            <person name="Thiergart T."/>
            <person name="Pickel B."/>
            <person name="Atanasova L."/>
            <person name="Karlsson M."/>
            <person name="Huettel B."/>
            <person name="Barry K.W."/>
            <person name="Haridas S."/>
            <person name="Chen C."/>
            <person name="Bauer D."/>
            <person name="Andreopoulos W."/>
            <person name="Pangilinan J."/>
            <person name="LaButti K."/>
            <person name="Riley R."/>
            <person name="Lipzen A."/>
            <person name="Clum A."/>
            <person name="Drula E."/>
            <person name="Henrissat B."/>
            <person name="Kohler A."/>
            <person name="Grigoriev I.V."/>
            <person name="Martin F.M."/>
            <person name="Hacquard S."/>
        </authorList>
    </citation>
    <scope>NUCLEOTIDE SEQUENCE</scope>
    <source>
        <strain evidence="4">MPI-CAGE-AT-0023</strain>
    </source>
</reference>
<dbReference type="RefSeq" id="XP_046052160.1">
    <property type="nucleotide sequence ID" value="XM_046201085.1"/>
</dbReference>
<name>A0A9P9KEE0_FUSRE</name>
<dbReference type="InterPro" id="IPR056884">
    <property type="entry name" value="NPHP3-like_N"/>
</dbReference>
<evidence type="ECO:0000256" key="2">
    <source>
        <dbReference type="SAM" id="MobiDB-lite"/>
    </source>
</evidence>